<gene>
    <name evidence="2" type="ORF">DAPPUDRAFT_345357</name>
</gene>
<sequence length="329" mass="34976">MMSKKSFYSETLCAFLVLGTLQACGDGKKNNKAGPLPSPSPVAGAKIYLDNIEEGKPLLLIYGDSISTGVLSNTTLGQAPDTQLTAQLGSYIKSGQYTANGFQAGVANQNLAASTTKEGYGVRQGLAAQKGIMAQDVGVISLARFGAKADDIPKMITDWKNQKSESQLPDPEFVLVALGANDFCSDLSPQQISAHFNEQIEAVHQLSPNAQLIISAAPPVPSIAPIEFTYQSDLTAITGEELSCRKFREQYCKPLFAPDAAARMAAINAGIEAASNVQKEKGTDVIFVDGIKDWKISPDELSFDCFHPSKKGQETLGRLIQASLAAPAS</sequence>
<reference evidence="2 3" key="1">
    <citation type="journal article" date="2011" name="Science">
        <title>The ecoresponsive genome of Daphnia pulex.</title>
        <authorList>
            <person name="Colbourne J.K."/>
            <person name="Pfrender M.E."/>
            <person name="Gilbert D."/>
            <person name="Thomas W.K."/>
            <person name="Tucker A."/>
            <person name="Oakley T.H."/>
            <person name="Tokishita S."/>
            <person name="Aerts A."/>
            <person name="Arnold G.J."/>
            <person name="Basu M.K."/>
            <person name="Bauer D.J."/>
            <person name="Caceres C.E."/>
            <person name="Carmel L."/>
            <person name="Casola C."/>
            <person name="Choi J.H."/>
            <person name="Detter J.C."/>
            <person name="Dong Q."/>
            <person name="Dusheyko S."/>
            <person name="Eads B.D."/>
            <person name="Frohlich T."/>
            <person name="Geiler-Samerotte K.A."/>
            <person name="Gerlach D."/>
            <person name="Hatcher P."/>
            <person name="Jogdeo S."/>
            <person name="Krijgsveld J."/>
            <person name="Kriventseva E.V."/>
            <person name="Kultz D."/>
            <person name="Laforsch C."/>
            <person name="Lindquist E."/>
            <person name="Lopez J."/>
            <person name="Manak J.R."/>
            <person name="Muller J."/>
            <person name="Pangilinan J."/>
            <person name="Patwardhan R.P."/>
            <person name="Pitluck S."/>
            <person name="Pritham E.J."/>
            <person name="Rechtsteiner A."/>
            <person name="Rho M."/>
            <person name="Rogozin I.B."/>
            <person name="Sakarya O."/>
            <person name="Salamov A."/>
            <person name="Schaack S."/>
            <person name="Shapiro H."/>
            <person name="Shiga Y."/>
            <person name="Skalitzky C."/>
            <person name="Smith Z."/>
            <person name="Souvorov A."/>
            <person name="Sung W."/>
            <person name="Tang Z."/>
            <person name="Tsuchiya D."/>
            <person name="Tu H."/>
            <person name="Vos H."/>
            <person name="Wang M."/>
            <person name="Wolf Y.I."/>
            <person name="Yamagata H."/>
            <person name="Yamada T."/>
            <person name="Ye Y."/>
            <person name="Shaw J.R."/>
            <person name="Andrews J."/>
            <person name="Crease T.J."/>
            <person name="Tang H."/>
            <person name="Lucas S.M."/>
            <person name="Robertson H.M."/>
            <person name="Bork P."/>
            <person name="Koonin E.V."/>
            <person name="Zdobnov E.M."/>
            <person name="Grigoriev I.V."/>
            <person name="Lynch M."/>
            <person name="Boore J.L."/>
        </authorList>
    </citation>
    <scope>NUCLEOTIDE SEQUENCE [LARGE SCALE GENOMIC DNA]</scope>
</reference>
<dbReference type="Proteomes" id="UP000000305">
    <property type="component" value="Unassembled WGS sequence"/>
</dbReference>
<accession>E9I7C6</accession>
<name>E9I7C6_DAPPU</name>
<dbReference type="InterPro" id="IPR051532">
    <property type="entry name" value="Ester_Hydrolysis_Enzymes"/>
</dbReference>
<dbReference type="Pfam" id="PF00657">
    <property type="entry name" value="Lipase_GDSL"/>
    <property type="match status" value="1"/>
</dbReference>
<dbReference type="PANTHER" id="PTHR30383:SF29">
    <property type="entry name" value="SGNH HYDROLASE-TYPE ESTERASE DOMAIN-CONTAINING PROTEIN"/>
    <property type="match status" value="1"/>
</dbReference>
<dbReference type="InterPro" id="IPR001087">
    <property type="entry name" value="GDSL"/>
</dbReference>
<evidence type="ECO:0000313" key="2">
    <source>
        <dbReference type="EMBL" id="EFX60104.1"/>
    </source>
</evidence>
<dbReference type="EMBL" id="GL737122">
    <property type="protein sequence ID" value="EFX60104.1"/>
    <property type="molecule type" value="Genomic_DNA"/>
</dbReference>
<dbReference type="Gene3D" id="3.40.50.1110">
    <property type="entry name" value="SGNH hydrolase"/>
    <property type="match status" value="1"/>
</dbReference>
<dbReference type="CDD" id="cd00229">
    <property type="entry name" value="SGNH_hydrolase"/>
    <property type="match status" value="1"/>
</dbReference>
<dbReference type="InParanoid" id="E9I7C6"/>
<dbReference type="InterPro" id="IPR036514">
    <property type="entry name" value="SGNH_hydro_sf"/>
</dbReference>
<keyword evidence="3" id="KW-1185">Reference proteome</keyword>
<keyword evidence="1" id="KW-0732">Signal</keyword>
<feature type="chain" id="PRO_5003242105" evidence="1">
    <location>
        <begin position="28"/>
        <end position="329"/>
    </location>
</feature>
<dbReference type="PROSITE" id="PS51257">
    <property type="entry name" value="PROKAR_LIPOPROTEIN"/>
    <property type="match status" value="1"/>
</dbReference>
<dbReference type="HOGENOM" id="CLU_845334_0_0_1"/>
<evidence type="ECO:0000256" key="1">
    <source>
        <dbReference type="SAM" id="SignalP"/>
    </source>
</evidence>
<feature type="signal peptide" evidence="1">
    <location>
        <begin position="1"/>
        <end position="27"/>
    </location>
</feature>
<dbReference type="GO" id="GO:0016788">
    <property type="term" value="F:hydrolase activity, acting on ester bonds"/>
    <property type="evidence" value="ECO:0007669"/>
    <property type="project" value="InterPro"/>
</dbReference>
<organism evidence="2 3">
    <name type="scientific">Daphnia pulex</name>
    <name type="common">Water flea</name>
    <dbReference type="NCBI Taxonomy" id="6669"/>
    <lineage>
        <taxon>Eukaryota</taxon>
        <taxon>Metazoa</taxon>
        <taxon>Ecdysozoa</taxon>
        <taxon>Arthropoda</taxon>
        <taxon>Crustacea</taxon>
        <taxon>Branchiopoda</taxon>
        <taxon>Diplostraca</taxon>
        <taxon>Cladocera</taxon>
        <taxon>Anomopoda</taxon>
        <taxon>Daphniidae</taxon>
        <taxon>Daphnia</taxon>
    </lineage>
</organism>
<dbReference type="AlphaFoldDB" id="E9I7C6"/>
<proteinExistence type="predicted"/>
<dbReference type="SUPFAM" id="SSF52266">
    <property type="entry name" value="SGNH hydrolase"/>
    <property type="match status" value="1"/>
</dbReference>
<protein>
    <submittedName>
        <fullName evidence="2">Uncharacterized protein</fullName>
    </submittedName>
</protein>
<dbReference type="KEGG" id="dpx:DAPPUDRAFT_345357"/>
<dbReference type="PANTHER" id="PTHR30383">
    <property type="entry name" value="THIOESTERASE 1/PROTEASE 1/LYSOPHOSPHOLIPASE L1"/>
    <property type="match status" value="1"/>
</dbReference>
<evidence type="ECO:0000313" key="3">
    <source>
        <dbReference type="Proteomes" id="UP000000305"/>
    </source>
</evidence>